<reference evidence="2 3" key="1">
    <citation type="submission" date="2020-11" db="EMBL/GenBank/DDBJ databases">
        <title>Pseudomonas fulva producing VIM-24.</title>
        <authorList>
            <person name="Liu S."/>
        </authorList>
    </citation>
    <scope>NUCLEOTIDE SEQUENCE [LARGE SCALE GENOMIC DNA]</scope>
    <source>
        <strain evidence="2 3">ZDHY414</strain>
    </source>
</reference>
<dbReference type="EMBL" id="CP064946">
    <property type="protein sequence ID" value="QPH47575.1"/>
    <property type="molecule type" value="Genomic_DNA"/>
</dbReference>
<evidence type="ECO:0000313" key="3">
    <source>
        <dbReference type="Proteomes" id="UP000594430"/>
    </source>
</evidence>
<dbReference type="RefSeq" id="WP_196110051.1">
    <property type="nucleotide sequence ID" value="NZ_CP064943.1"/>
</dbReference>
<sequence length="285" mass="30200">MSNLNTPTSDHAIAGWLNPDRLPAQGAAVDIQLDAMYAGKELTVVLAKVDGTKLASKSLPVNYNNQRVTLRFPKQLFAQGSGKLKVYYTVGQDGPSAALEFGISDGFTGSHEVDFSAQRLPVFLHNGKIKLPKQLPAQMKFARPLLGATGYKSSDASVATVDGAGNIGVLRNGSTTITATLASGSTEQYQLTVTGLVGLEILAASSTRSSAEKLCKSLGMRMPSKSDFILFKNVYGDQLGQWLPDLAIWGETIGADSAWTFHPHTGVITGESSKDGVLRQAAGIN</sequence>
<protein>
    <submittedName>
        <fullName evidence="2">Ig-like domain-containing protein</fullName>
    </submittedName>
</protein>
<dbReference type="InterPro" id="IPR003343">
    <property type="entry name" value="Big_2"/>
</dbReference>
<dbReference type="InterPro" id="IPR008964">
    <property type="entry name" value="Invasin/intimin_cell_adhesion"/>
</dbReference>
<feature type="domain" description="BIG2" evidence="1">
    <location>
        <begin position="149"/>
        <end position="185"/>
    </location>
</feature>
<organism evidence="2 3">
    <name type="scientific">Pseudomonas fulva</name>
    <dbReference type="NCBI Taxonomy" id="47880"/>
    <lineage>
        <taxon>Bacteria</taxon>
        <taxon>Pseudomonadati</taxon>
        <taxon>Pseudomonadota</taxon>
        <taxon>Gammaproteobacteria</taxon>
        <taxon>Pseudomonadales</taxon>
        <taxon>Pseudomonadaceae</taxon>
        <taxon>Pseudomonas</taxon>
    </lineage>
</organism>
<dbReference type="Gene3D" id="2.60.40.1080">
    <property type="match status" value="1"/>
</dbReference>
<dbReference type="AlphaFoldDB" id="A0A7S9LEU3"/>
<proteinExistence type="predicted"/>
<evidence type="ECO:0000259" key="1">
    <source>
        <dbReference type="Pfam" id="PF02368"/>
    </source>
</evidence>
<evidence type="ECO:0000313" key="2">
    <source>
        <dbReference type="EMBL" id="QPH47575.1"/>
    </source>
</evidence>
<dbReference type="Proteomes" id="UP000594430">
    <property type="component" value="Chromosome"/>
</dbReference>
<dbReference type="Pfam" id="PF02368">
    <property type="entry name" value="Big_2"/>
    <property type="match status" value="1"/>
</dbReference>
<dbReference type="SUPFAM" id="SSF49373">
    <property type="entry name" value="Invasin/intimin cell-adhesion fragments"/>
    <property type="match status" value="1"/>
</dbReference>
<name>A0A7S9LEU3_9PSED</name>
<gene>
    <name evidence="2" type="ORF">IZU98_14300</name>
</gene>
<accession>A0A7S9LEU3</accession>